<feature type="region of interest" description="Disordered" evidence="1">
    <location>
        <begin position="161"/>
        <end position="180"/>
    </location>
</feature>
<dbReference type="GeneID" id="24270789"/>
<dbReference type="PANTHER" id="PTHR31296">
    <property type="entry name" value="UPF0565 PROTEIN C2ORF69"/>
    <property type="match status" value="1"/>
</dbReference>
<dbReference type="RefSeq" id="XP_012338500.1">
    <property type="nucleotide sequence ID" value="XM_012483077.1"/>
</dbReference>
<dbReference type="Pfam" id="PF10561">
    <property type="entry name" value="C2orf69"/>
    <property type="match status" value="1"/>
</dbReference>
<evidence type="ECO:0000313" key="2">
    <source>
        <dbReference type="EMBL" id="KJP84893.1"/>
    </source>
</evidence>
<reference evidence="2 3" key="1">
    <citation type="submission" date="2014-03" db="EMBL/GenBank/DDBJ databases">
        <title>The Genome Sequence of Plasmodium fragile nilgiri.</title>
        <authorList>
            <consortium name="The Broad Institute Genomics Platform"/>
            <consortium name="The Broad Institute Genome Sequencing Center for Infectious Disease"/>
            <person name="Neafsey D."/>
            <person name="Duraisingh M."/>
            <person name="Young S.K."/>
            <person name="Zeng Q."/>
            <person name="Gargeya S."/>
            <person name="Abouelleil A."/>
            <person name="Alvarado L."/>
            <person name="Chapman S.B."/>
            <person name="Gainer-Dewar J."/>
            <person name="Goldberg J."/>
            <person name="Griggs A."/>
            <person name="Gujja S."/>
            <person name="Hansen M."/>
            <person name="Howarth C."/>
            <person name="Imamovic A."/>
            <person name="Larimer J."/>
            <person name="Pearson M."/>
            <person name="Poon T.W."/>
            <person name="Priest M."/>
            <person name="Roberts A."/>
            <person name="Saif S."/>
            <person name="Shea T."/>
            <person name="Sykes S."/>
            <person name="Wortman J."/>
            <person name="Nusbaum C."/>
            <person name="Birren B."/>
        </authorList>
    </citation>
    <scope>NUCLEOTIDE SEQUENCE [LARGE SCALE GENOMIC DNA]</scope>
    <source>
        <strain evidence="3">nilgiri</strain>
    </source>
</reference>
<dbReference type="Proteomes" id="UP000054561">
    <property type="component" value="Unassembled WGS sequence"/>
</dbReference>
<gene>
    <name evidence="2" type="ORF">AK88_05475</name>
</gene>
<dbReference type="InterPro" id="IPR018881">
    <property type="entry name" value="C2orf69_mit"/>
</dbReference>
<evidence type="ECO:0000313" key="3">
    <source>
        <dbReference type="Proteomes" id="UP000054561"/>
    </source>
</evidence>
<dbReference type="VEuPathDB" id="PlasmoDB:AK88_05475"/>
<proteinExistence type="predicted"/>
<dbReference type="AlphaFoldDB" id="A0A0D9QD05"/>
<name>A0A0D9QD05_PLAFR</name>
<sequence>MPICFSVHNLAGYNERFNTVLYREPIRTSKSHSSKYIIFFPGDYSNFFTNSIYTSFKLESTNECSDYCYSYEALFWILSSKYLYDHLVFIKPSIFINHFSSFSNFLNPSDISLSTHDHSVTAAGGRNPGDAVVPAKSVKHLLCLLLSLDEQLSRWSHASANGTPCTHSNGEKTHTNALAGSDQIDGSPLLSPLKRRLVLIGFSRGCSVLFALMREANEGQLLLSCVDSMYLLDPGFNKKIYNTEIESSALEKVAQCGLKIFLHSTPHQVINKHDVNIHMELLNFLKNLRQHGIATFPYIHYIKNAKLVNHLNLHFEILVDFIDDVLEDPNESSPSSSLSSSCKEHGITVCRSKMSAKDFLFENWKRN</sequence>
<dbReference type="PANTHER" id="PTHR31296:SF1">
    <property type="entry name" value="MITOCHONDRIAL PROTEIN C2ORF69"/>
    <property type="match status" value="1"/>
</dbReference>
<dbReference type="EMBL" id="KQ001776">
    <property type="protein sequence ID" value="KJP84893.1"/>
    <property type="molecule type" value="Genomic_DNA"/>
</dbReference>
<protein>
    <submittedName>
        <fullName evidence="2">Uncharacterized protein</fullName>
    </submittedName>
</protein>
<dbReference type="OrthoDB" id="419333at2759"/>
<keyword evidence="3" id="KW-1185">Reference proteome</keyword>
<accession>A0A0D9QD05</accession>
<evidence type="ECO:0000256" key="1">
    <source>
        <dbReference type="SAM" id="MobiDB-lite"/>
    </source>
</evidence>
<organism evidence="2 3">
    <name type="scientific">Plasmodium fragile</name>
    <dbReference type="NCBI Taxonomy" id="5857"/>
    <lineage>
        <taxon>Eukaryota</taxon>
        <taxon>Sar</taxon>
        <taxon>Alveolata</taxon>
        <taxon>Apicomplexa</taxon>
        <taxon>Aconoidasida</taxon>
        <taxon>Haemosporida</taxon>
        <taxon>Plasmodiidae</taxon>
        <taxon>Plasmodium</taxon>
        <taxon>Plasmodium (Plasmodium)</taxon>
    </lineage>
</organism>
<dbReference type="GO" id="GO:0005739">
    <property type="term" value="C:mitochondrion"/>
    <property type="evidence" value="ECO:0007669"/>
    <property type="project" value="TreeGrafter"/>
</dbReference>
<dbReference type="OMA" id="TFPYIHY"/>